<dbReference type="Proteomes" id="UP001139103">
    <property type="component" value="Unassembled WGS sequence"/>
</dbReference>
<dbReference type="SUPFAM" id="SSF81901">
    <property type="entry name" value="HCP-like"/>
    <property type="match status" value="1"/>
</dbReference>
<dbReference type="EMBL" id="JAJKFT010000004">
    <property type="protein sequence ID" value="MCC9628906.1"/>
    <property type="molecule type" value="Genomic_DNA"/>
</dbReference>
<dbReference type="InterPro" id="IPR019734">
    <property type="entry name" value="TPR_rpt"/>
</dbReference>
<organism evidence="2 3">
    <name type="scientific">Blastopirellula sediminis</name>
    <dbReference type="NCBI Taxonomy" id="2894196"/>
    <lineage>
        <taxon>Bacteria</taxon>
        <taxon>Pseudomonadati</taxon>
        <taxon>Planctomycetota</taxon>
        <taxon>Planctomycetia</taxon>
        <taxon>Pirellulales</taxon>
        <taxon>Pirellulaceae</taxon>
        <taxon>Blastopirellula</taxon>
    </lineage>
</organism>
<dbReference type="SMART" id="SM00671">
    <property type="entry name" value="SEL1"/>
    <property type="match status" value="4"/>
</dbReference>
<dbReference type="Pfam" id="PF08238">
    <property type="entry name" value="Sel1"/>
    <property type="match status" value="4"/>
</dbReference>
<dbReference type="PROSITE" id="PS50005">
    <property type="entry name" value="TPR"/>
    <property type="match status" value="1"/>
</dbReference>
<dbReference type="PANTHER" id="PTHR11102">
    <property type="entry name" value="SEL-1-LIKE PROTEIN"/>
    <property type="match status" value="1"/>
</dbReference>
<dbReference type="InterPro" id="IPR050767">
    <property type="entry name" value="Sel1_AlgK"/>
</dbReference>
<dbReference type="InterPro" id="IPR006597">
    <property type="entry name" value="Sel1-like"/>
</dbReference>
<protein>
    <recommendedName>
        <fullName evidence="4">Peptidase C39-like domain-containing protein</fullName>
    </recommendedName>
</protein>
<gene>
    <name evidence="2" type="ORF">LOC68_10890</name>
</gene>
<dbReference type="Gene3D" id="1.25.40.10">
    <property type="entry name" value="Tetratricopeptide repeat domain"/>
    <property type="match status" value="1"/>
</dbReference>
<evidence type="ECO:0008006" key="4">
    <source>
        <dbReference type="Google" id="ProtNLM"/>
    </source>
</evidence>
<evidence type="ECO:0000313" key="2">
    <source>
        <dbReference type="EMBL" id="MCC9628906.1"/>
    </source>
</evidence>
<dbReference type="RefSeq" id="WP_230218479.1">
    <property type="nucleotide sequence ID" value="NZ_JAJKFT010000004.1"/>
</dbReference>
<feature type="repeat" description="TPR" evidence="1">
    <location>
        <begin position="167"/>
        <end position="200"/>
    </location>
</feature>
<reference evidence="2" key="1">
    <citation type="submission" date="2021-11" db="EMBL/GenBank/DDBJ databases">
        <title>Genome sequence.</title>
        <authorList>
            <person name="Sun Q."/>
        </authorList>
    </citation>
    <scope>NUCLEOTIDE SEQUENCE</scope>
    <source>
        <strain evidence="2">JC732</strain>
    </source>
</reference>
<name>A0A9X1MLQ7_9BACT</name>
<evidence type="ECO:0000313" key="3">
    <source>
        <dbReference type="Proteomes" id="UP001139103"/>
    </source>
</evidence>
<comment type="caution">
    <text evidence="2">The sequence shown here is derived from an EMBL/GenBank/DDBJ whole genome shotgun (WGS) entry which is preliminary data.</text>
</comment>
<accession>A0A9X1MLQ7</accession>
<dbReference type="PANTHER" id="PTHR11102:SF160">
    <property type="entry name" value="ERAD-ASSOCIATED E3 UBIQUITIN-PROTEIN LIGASE COMPONENT HRD3"/>
    <property type="match status" value="1"/>
</dbReference>
<keyword evidence="1" id="KW-0802">TPR repeat</keyword>
<evidence type="ECO:0000256" key="1">
    <source>
        <dbReference type="PROSITE-ProRule" id="PRU00339"/>
    </source>
</evidence>
<dbReference type="AlphaFoldDB" id="A0A9X1MLQ7"/>
<sequence>MTTLATAAEPSLEELQVQAQQGSPDAQLSLAIRYRDGNGVAKDDAAAMSWGHRAADQGHAEALDFVGFAYLRGAVVRRNPEVAFGYFKAAADESAQGAFNLGQCYFGAQGTEQDCGKAVDWWKKAAAKGHGRAASTAAMALLSGEGVPADPAEARRLAERAAALNDPSGLVVLGELQFRAGELDAAKSNWEKAAKLFPTSETGHPAQPSGNASAQQGADLLKLIEYRQRKSEPGEFAFVQMPHIHQGYNNCGSTACATFARFQGGEISGWDFKKLCPSPLGTGTDWWHLLDASAKIGQQWKLVTFTPDDAGFEEATAMLKRELDAGRPVVVDFKYVGPQYPGGFAGHTLSVCGYIVAEDLYILCNPAVATPGLQLITSDDLKNFWRSNYYGSLAKGVLSRPAFVIER</sequence>
<keyword evidence="3" id="KW-1185">Reference proteome</keyword>
<proteinExistence type="predicted"/>
<dbReference type="InterPro" id="IPR011990">
    <property type="entry name" value="TPR-like_helical_dom_sf"/>
</dbReference>